<evidence type="ECO:0000313" key="7">
    <source>
        <dbReference type="EMBL" id="SPT70536.1"/>
    </source>
</evidence>
<evidence type="ECO:0000256" key="2">
    <source>
        <dbReference type="ARBA" id="ARBA00007118"/>
    </source>
</evidence>
<evidence type="ECO:0000256" key="1">
    <source>
        <dbReference type="ARBA" id="ARBA00001917"/>
    </source>
</evidence>
<evidence type="ECO:0000259" key="6">
    <source>
        <dbReference type="Pfam" id="PF00881"/>
    </source>
</evidence>
<comment type="cofactor">
    <cofactor evidence="1">
        <name>FMN</name>
        <dbReference type="ChEBI" id="CHEBI:58210"/>
    </cofactor>
</comment>
<dbReference type="EC" id="1.-.-.-" evidence="7"/>
<dbReference type="AlphaFoldDB" id="A0A2X0V0T2"/>
<dbReference type="RefSeq" id="WP_113744597.1">
    <property type="nucleotide sequence ID" value="NZ_UAPU01000005.1"/>
</dbReference>
<reference evidence="7 8" key="1">
    <citation type="submission" date="2018-06" db="EMBL/GenBank/DDBJ databases">
        <authorList>
            <consortium name="Pathogen Informatics"/>
            <person name="Doyle S."/>
        </authorList>
    </citation>
    <scope>NUCLEOTIDE SEQUENCE [LARGE SCALE GENOMIC DNA]</scope>
    <source>
        <strain evidence="7 8">NCTC13093</strain>
    </source>
</reference>
<evidence type="ECO:0000256" key="5">
    <source>
        <dbReference type="ARBA" id="ARBA00023002"/>
    </source>
</evidence>
<dbReference type="OrthoDB" id="9809288at2"/>
<organism evidence="7 8">
    <name type="scientific">Anaerobiospirillum thomasii</name>
    <dbReference type="NCBI Taxonomy" id="179995"/>
    <lineage>
        <taxon>Bacteria</taxon>
        <taxon>Pseudomonadati</taxon>
        <taxon>Pseudomonadota</taxon>
        <taxon>Gammaproteobacteria</taxon>
        <taxon>Aeromonadales</taxon>
        <taxon>Succinivibrionaceae</taxon>
        <taxon>Anaerobiospirillum</taxon>
    </lineage>
</organism>
<dbReference type="Proteomes" id="UP000250086">
    <property type="component" value="Unassembled WGS sequence"/>
</dbReference>
<dbReference type="EMBL" id="UAPV01000001">
    <property type="protein sequence ID" value="SPT70536.1"/>
    <property type="molecule type" value="Genomic_DNA"/>
</dbReference>
<proteinExistence type="inferred from homology"/>
<gene>
    <name evidence="7" type="primary">nfnB</name>
    <name evidence="7" type="ORF">NCTC13093_01952</name>
</gene>
<sequence length="213" mass="24365">MDFLELMQNRYTTKHYDESKKVSSEDFNTILEALRLTPSSVNLQPWKFFVAGDEKSKDKMRPCIMNFNVPRYDAATQALFICSYKKVDEAYFAKVLQKEEADGRIPDENIKAAQDQSRHKFTNMHTDHMAHWTGKQSYMALATAMYAAASLGIDTTALEGVDFEKADELLGIKDSNLTCQVVLIFGYRSKDDSNVMEIRPKSRLSMDELVTFL</sequence>
<keyword evidence="4" id="KW-0288">FMN</keyword>
<keyword evidence="5 7" id="KW-0560">Oxidoreductase</keyword>
<accession>A0A2X0V0T2</accession>
<keyword evidence="3" id="KW-0285">Flavoprotein</keyword>
<dbReference type="GO" id="GO:0016491">
    <property type="term" value="F:oxidoreductase activity"/>
    <property type="evidence" value="ECO:0007669"/>
    <property type="project" value="UniProtKB-KW"/>
</dbReference>
<dbReference type="Pfam" id="PF00881">
    <property type="entry name" value="Nitroreductase"/>
    <property type="match status" value="1"/>
</dbReference>
<keyword evidence="8" id="KW-1185">Reference proteome</keyword>
<protein>
    <submittedName>
        <fullName evidence="7">Oxygen-insensitive NAD(P)H nitroreductase</fullName>
        <ecNumber evidence="7">1.-.-.-</ecNumber>
    </submittedName>
</protein>
<name>A0A2X0V0T2_9GAMM</name>
<dbReference type="InterPro" id="IPR029479">
    <property type="entry name" value="Nitroreductase"/>
</dbReference>
<evidence type="ECO:0000256" key="3">
    <source>
        <dbReference type="ARBA" id="ARBA00022630"/>
    </source>
</evidence>
<evidence type="ECO:0000256" key="4">
    <source>
        <dbReference type="ARBA" id="ARBA00022643"/>
    </source>
</evidence>
<dbReference type="PANTHER" id="PTHR43673:SF2">
    <property type="entry name" value="NITROREDUCTASE"/>
    <property type="match status" value="1"/>
</dbReference>
<dbReference type="Gene3D" id="3.40.109.10">
    <property type="entry name" value="NADH Oxidase"/>
    <property type="match status" value="1"/>
</dbReference>
<dbReference type="PANTHER" id="PTHR43673">
    <property type="entry name" value="NAD(P)H NITROREDUCTASE YDGI-RELATED"/>
    <property type="match status" value="1"/>
</dbReference>
<comment type="similarity">
    <text evidence="2">Belongs to the nitroreductase family.</text>
</comment>
<feature type="domain" description="Nitroreductase" evidence="6">
    <location>
        <begin position="8"/>
        <end position="187"/>
    </location>
</feature>
<dbReference type="SUPFAM" id="SSF55469">
    <property type="entry name" value="FMN-dependent nitroreductase-like"/>
    <property type="match status" value="1"/>
</dbReference>
<dbReference type="InterPro" id="IPR000415">
    <property type="entry name" value="Nitroreductase-like"/>
</dbReference>
<evidence type="ECO:0000313" key="8">
    <source>
        <dbReference type="Proteomes" id="UP000250086"/>
    </source>
</evidence>